<evidence type="ECO:0000256" key="3">
    <source>
        <dbReference type="SAM" id="MobiDB-lite"/>
    </source>
</evidence>
<evidence type="ECO:0000256" key="1">
    <source>
        <dbReference type="ARBA" id="ARBA00010873"/>
    </source>
</evidence>
<name>A0A6C9EE52_ECOLX</name>
<organism evidence="5">
    <name type="scientific">Escherichia coli</name>
    <dbReference type="NCBI Taxonomy" id="562"/>
    <lineage>
        <taxon>Bacteria</taxon>
        <taxon>Pseudomonadati</taxon>
        <taxon>Pseudomonadota</taxon>
        <taxon>Gammaproteobacteria</taxon>
        <taxon>Enterobacterales</taxon>
        <taxon>Enterobacteriaceae</taxon>
        <taxon>Escherichia</taxon>
    </lineage>
</organism>
<dbReference type="EMBL" id="WKYP01000145">
    <property type="protein sequence ID" value="MSD82244.1"/>
    <property type="molecule type" value="Genomic_DNA"/>
</dbReference>
<feature type="compositionally biased region" description="Basic and acidic residues" evidence="3">
    <location>
        <begin position="319"/>
        <end position="344"/>
    </location>
</feature>
<keyword evidence="2" id="KW-0184">Conjugation</keyword>
<evidence type="ECO:0000259" key="4">
    <source>
        <dbReference type="Pfam" id="PF03389"/>
    </source>
</evidence>
<dbReference type="Pfam" id="PF03389">
    <property type="entry name" value="MobA_MobL"/>
    <property type="match status" value="1"/>
</dbReference>
<reference evidence="5" key="1">
    <citation type="journal article" date="2019" name="Nat. Med.">
        <title>A library of human gut bacterial isolates paired with longitudinal multiomics data enables mechanistic microbiome research.</title>
        <authorList>
            <person name="Poyet M."/>
            <person name="Groussin M."/>
            <person name="Gibbons S.M."/>
            <person name="Avila-Pacheco J."/>
            <person name="Jiang X."/>
            <person name="Kearney S.M."/>
            <person name="Perrotta A.R."/>
            <person name="Berdy B."/>
            <person name="Zhao S."/>
            <person name="Lieberman T.D."/>
            <person name="Swanson P.K."/>
            <person name="Smith M."/>
            <person name="Roesemann S."/>
            <person name="Alexander J.E."/>
            <person name="Rich S.A."/>
            <person name="Livny J."/>
            <person name="Vlamakis H."/>
            <person name="Clish C."/>
            <person name="Bullock K."/>
            <person name="Deik A."/>
            <person name="Scott J."/>
            <person name="Pierce K.A."/>
            <person name="Xavier R.J."/>
            <person name="Alm E.J."/>
        </authorList>
    </citation>
    <scope>NUCLEOTIDE SEQUENCE</scope>
    <source>
        <strain evidence="5">BIOML-A260</strain>
    </source>
</reference>
<protein>
    <submittedName>
        <fullName evidence="5">Mobilization protein MobA</fullName>
    </submittedName>
</protein>
<feature type="region of interest" description="Disordered" evidence="3">
    <location>
        <begin position="273"/>
        <end position="360"/>
    </location>
</feature>
<dbReference type="AlphaFoldDB" id="A0A6C9EE52"/>
<accession>A0A6C9EE52</accession>
<sequence length="360" mass="41315">LKALRESWANTCNARLDETARIDHRSLEDQGSDLEPTIHEGYAARAIERAGGVSERCQTNREIRRSNSLLTAVRAELGRIFDRLGELFAAKIGRLRRRQARPEPAEPNWRYFEGDARRQLEADKADHTAAIRGKLMDARADVGNREEWWRSHGTEEHEAAKQIIDVARAASREARDANIFKRGRLLRNAEQVAGEQSERLRGAVPWLEDADIPADWDQANRFRMRTTKAIYDHDMQPRTRLVAELERRLEQAERAESERPSPEQVKALALRMAEQRAQAENPTQDTKRPAPSGDEPLDLSEPEDWGEASPFESRQAPRTKADLLNEIRQRTDRLTGQREAEQRQIDPWSAQPPQRRGHGR</sequence>
<feature type="domain" description="MobA/MobL protein" evidence="4">
    <location>
        <begin position="2"/>
        <end position="49"/>
    </location>
</feature>
<comment type="caution">
    <text evidence="5">The sequence shown here is derived from an EMBL/GenBank/DDBJ whole genome shotgun (WGS) entry which is preliminary data.</text>
</comment>
<evidence type="ECO:0000313" key="5">
    <source>
        <dbReference type="EMBL" id="MSD82244.1"/>
    </source>
</evidence>
<dbReference type="InterPro" id="IPR005053">
    <property type="entry name" value="MobA_MobL"/>
</dbReference>
<gene>
    <name evidence="5" type="ORF">GKG27_24955</name>
</gene>
<proteinExistence type="inferred from homology"/>
<feature type="compositionally biased region" description="Acidic residues" evidence="3">
    <location>
        <begin position="295"/>
        <end position="306"/>
    </location>
</feature>
<comment type="similarity">
    <text evidence="1">Belongs to the MobA/MobL family.</text>
</comment>
<evidence type="ECO:0000256" key="2">
    <source>
        <dbReference type="ARBA" id="ARBA00022971"/>
    </source>
</evidence>
<feature type="non-terminal residue" evidence="5">
    <location>
        <position position="1"/>
    </location>
</feature>